<dbReference type="GO" id="GO:0003824">
    <property type="term" value="F:catalytic activity"/>
    <property type="evidence" value="ECO:0007669"/>
    <property type="project" value="InterPro"/>
</dbReference>
<dbReference type="Pfam" id="PF03473">
    <property type="entry name" value="MOSC"/>
    <property type="match status" value="1"/>
</dbReference>
<dbReference type="HOGENOM" id="CLU_028286_4_1_0"/>
<dbReference type="RefSeq" id="WP_014784426.1">
    <property type="nucleotide sequence ID" value="NC_018014.1"/>
</dbReference>
<evidence type="ECO:0000313" key="2">
    <source>
        <dbReference type="EMBL" id="AFL86857.1"/>
    </source>
</evidence>
<dbReference type="KEGG" id="trs:Terro_0516"/>
<dbReference type="InterPro" id="IPR005303">
    <property type="entry name" value="MOCOS_middle"/>
</dbReference>
<dbReference type="PROSITE" id="PS51340">
    <property type="entry name" value="MOSC"/>
    <property type="match status" value="1"/>
</dbReference>
<dbReference type="GO" id="GO:0030170">
    <property type="term" value="F:pyridoxal phosphate binding"/>
    <property type="evidence" value="ECO:0007669"/>
    <property type="project" value="InterPro"/>
</dbReference>
<name>I3ZC89_TERRK</name>
<sequence>MSTPIATIAELWRYPVKGMRGERLDALQLDAYGIAGDRRWAIQSTGAPRGKPMLSGAERASMLLFSASGAGAGQSTVVTSPNGAQCSITDPALLNSLRQHLPGGHDLKLLQSETPMTDVRPVAVLSTATIRQLSEELGQPVDPRRFRANILLAFPSENEGFAEDELVDRSIQLGAEAVLRITERDPRCRIVTLDPETAIADPLLMKHLDRRHEGHVGVYATVERTGWLRAGDPVVPL</sequence>
<dbReference type="STRING" id="926566.Terro_0516"/>
<gene>
    <name evidence="2" type="ordered locus">Terro_0516</name>
</gene>
<accession>I3ZC89</accession>
<dbReference type="eggNOG" id="COG3217">
    <property type="taxonomic scope" value="Bacteria"/>
</dbReference>
<dbReference type="PANTHER" id="PTHR36930">
    <property type="entry name" value="METAL-SULFUR CLUSTER BIOSYNTHESIS PROTEINS YUAD-RELATED"/>
    <property type="match status" value="1"/>
</dbReference>
<dbReference type="InterPro" id="IPR052716">
    <property type="entry name" value="MOSC_domain"/>
</dbReference>
<dbReference type="InterPro" id="IPR011037">
    <property type="entry name" value="Pyrv_Knase-like_insert_dom_sf"/>
</dbReference>
<evidence type="ECO:0000313" key="3">
    <source>
        <dbReference type="Proteomes" id="UP000006056"/>
    </source>
</evidence>
<evidence type="ECO:0000259" key="1">
    <source>
        <dbReference type="PROSITE" id="PS51340"/>
    </source>
</evidence>
<organism evidence="2 3">
    <name type="scientific">Terriglobus roseus (strain DSM 18391 / NRRL B-41598 / KBS 63)</name>
    <dbReference type="NCBI Taxonomy" id="926566"/>
    <lineage>
        <taxon>Bacteria</taxon>
        <taxon>Pseudomonadati</taxon>
        <taxon>Acidobacteriota</taxon>
        <taxon>Terriglobia</taxon>
        <taxon>Terriglobales</taxon>
        <taxon>Acidobacteriaceae</taxon>
        <taxon>Terriglobus</taxon>
    </lineage>
</organism>
<dbReference type="SUPFAM" id="SSF50800">
    <property type="entry name" value="PK beta-barrel domain-like"/>
    <property type="match status" value="1"/>
</dbReference>
<dbReference type="Proteomes" id="UP000006056">
    <property type="component" value="Chromosome"/>
</dbReference>
<protein>
    <submittedName>
        <fullName evidence="2">Putative Fe-S protein</fullName>
    </submittedName>
</protein>
<dbReference type="InterPro" id="IPR005302">
    <property type="entry name" value="MoCF_Sase_C"/>
</dbReference>
<dbReference type="Gene3D" id="2.40.33.20">
    <property type="entry name" value="PK beta-barrel domain-like"/>
    <property type="match status" value="1"/>
</dbReference>
<dbReference type="OrthoDB" id="581532at2"/>
<proteinExistence type="predicted"/>
<feature type="domain" description="MOSC" evidence="1">
    <location>
        <begin position="86"/>
        <end position="237"/>
    </location>
</feature>
<dbReference type="PANTHER" id="PTHR36930:SF1">
    <property type="entry name" value="MOSC DOMAIN-CONTAINING PROTEIN"/>
    <property type="match status" value="1"/>
</dbReference>
<dbReference type="EMBL" id="CP003379">
    <property type="protein sequence ID" value="AFL86857.1"/>
    <property type="molecule type" value="Genomic_DNA"/>
</dbReference>
<keyword evidence="3" id="KW-1185">Reference proteome</keyword>
<dbReference type="GO" id="GO:0030151">
    <property type="term" value="F:molybdenum ion binding"/>
    <property type="evidence" value="ECO:0007669"/>
    <property type="project" value="InterPro"/>
</dbReference>
<reference evidence="2 3" key="1">
    <citation type="submission" date="2012-06" db="EMBL/GenBank/DDBJ databases">
        <title>Complete genome of Terriglobus roseus DSM 18391.</title>
        <authorList>
            <consortium name="US DOE Joint Genome Institute (JGI-PGF)"/>
            <person name="Lucas S."/>
            <person name="Copeland A."/>
            <person name="Lapidus A."/>
            <person name="Glavina del Rio T."/>
            <person name="Dalin E."/>
            <person name="Tice H."/>
            <person name="Bruce D."/>
            <person name="Goodwin L."/>
            <person name="Pitluck S."/>
            <person name="Peters L."/>
            <person name="Mikhailova N."/>
            <person name="Munk A.C.C."/>
            <person name="Kyrpides N."/>
            <person name="Mavromatis K."/>
            <person name="Ivanova N."/>
            <person name="Brettin T."/>
            <person name="Detter J.C."/>
            <person name="Han C."/>
            <person name="Larimer F."/>
            <person name="Land M."/>
            <person name="Hauser L."/>
            <person name="Markowitz V."/>
            <person name="Cheng J.-F."/>
            <person name="Hugenholtz P."/>
            <person name="Woyke T."/>
            <person name="Wu D."/>
            <person name="Brambilla E."/>
            <person name="Klenk H.-P."/>
            <person name="Eisen J.A."/>
        </authorList>
    </citation>
    <scope>NUCLEOTIDE SEQUENCE [LARGE SCALE GENOMIC DNA]</scope>
    <source>
        <strain evidence="3">DSM 18391 / NRRL B-41598 / KBS 63</strain>
    </source>
</reference>
<dbReference type="AlphaFoldDB" id="I3ZC89"/>
<dbReference type="Pfam" id="PF03476">
    <property type="entry name" value="MOSC_N"/>
    <property type="match status" value="1"/>
</dbReference>